<keyword evidence="2" id="KW-1185">Reference proteome</keyword>
<name>A0ABD1VUH0_9LAMI</name>
<proteinExistence type="predicted"/>
<accession>A0ABD1VUH0</accession>
<dbReference type="Proteomes" id="UP001604336">
    <property type="component" value="Unassembled WGS sequence"/>
</dbReference>
<evidence type="ECO:0000313" key="2">
    <source>
        <dbReference type="Proteomes" id="UP001604336"/>
    </source>
</evidence>
<dbReference type="AlphaFoldDB" id="A0ABD1VUH0"/>
<gene>
    <name evidence="1" type="ORF">Adt_02014</name>
</gene>
<organism evidence="1 2">
    <name type="scientific">Abeliophyllum distichum</name>
    <dbReference type="NCBI Taxonomy" id="126358"/>
    <lineage>
        <taxon>Eukaryota</taxon>
        <taxon>Viridiplantae</taxon>
        <taxon>Streptophyta</taxon>
        <taxon>Embryophyta</taxon>
        <taxon>Tracheophyta</taxon>
        <taxon>Spermatophyta</taxon>
        <taxon>Magnoliopsida</taxon>
        <taxon>eudicotyledons</taxon>
        <taxon>Gunneridae</taxon>
        <taxon>Pentapetalae</taxon>
        <taxon>asterids</taxon>
        <taxon>lamiids</taxon>
        <taxon>Lamiales</taxon>
        <taxon>Oleaceae</taxon>
        <taxon>Forsythieae</taxon>
        <taxon>Abeliophyllum</taxon>
    </lineage>
</organism>
<sequence>MEQRFVQVPFLLGLGHLAARSSYGATLRTSTSPTGSRAPCSLLLMEQRFAQVPLPLRLGQLTICSSHEATLRTSASPTGTRAPCSSLLPYWNYVYHKKQGSLPT</sequence>
<evidence type="ECO:0000313" key="1">
    <source>
        <dbReference type="EMBL" id="KAL2541036.1"/>
    </source>
</evidence>
<comment type="caution">
    <text evidence="1">The sequence shown here is derived from an EMBL/GenBank/DDBJ whole genome shotgun (WGS) entry which is preliminary data.</text>
</comment>
<dbReference type="EMBL" id="JBFOLK010000001">
    <property type="protein sequence ID" value="KAL2541036.1"/>
    <property type="molecule type" value="Genomic_DNA"/>
</dbReference>
<evidence type="ECO:0008006" key="3">
    <source>
        <dbReference type="Google" id="ProtNLM"/>
    </source>
</evidence>
<reference evidence="2" key="1">
    <citation type="submission" date="2024-07" db="EMBL/GenBank/DDBJ databases">
        <title>Two chromosome-level genome assemblies of Korean endemic species Abeliophyllum distichum and Forsythia ovata (Oleaceae).</title>
        <authorList>
            <person name="Jang H."/>
        </authorList>
    </citation>
    <scope>NUCLEOTIDE SEQUENCE [LARGE SCALE GENOMIC DNA]</scope>
</reference>
<protein>
    <recommendedName>
        <fullName evidence="3">Secreted protein</fullName>
    </recommendedName>
</protein>